<dbReference type="InterPro" id="IPR025579">
    <property type="entry name" value="DUF4357"/>
</dbReference>
<dbReference type="EMBL" id="AP018400">
    <property type="protein sequence ID" value="BBA93536.1"/>
    <property type="molecule type" value="Genomic_DNA"/>
</dbReference>
<dbReference type="Pfam" id="PF14267">
    <property type="entry name" value="DUF4357"/>
    <property type="match status" value="1"/>
</dbReference>
<accession>A0A2Z5TQW2</accession>
<feature type="domain" description="GIY-YIG" evidence="1">
    <location>
        <begin position="83"/>
        <end position="169"/>
    </location>
</feature>
<reference evidence="2 3" key="1">
    <citation type="journal article" date="2018" name="Genome Biol. Evol.">
        <title>Complete Genome Sequence of Streptococcus ruminantium sp. nov. GUT-187T (=DSM 104980T =JCM 31869T), the Type Strain of S. ruminantium, and Comparison with Genome Sequences of Streptococcus suis Strains.</title>
        <authorList>
            <person name="Tohya M."/>
            <person name="Sekizaki T."/>
            <person name="Miyoshi-Akiyama T."/>
        </authorList>
    </citation>
    <scope>NUCLEOTIDE SEQUENCE [LARGE SCALE GENOMIC DNA]</scope>
    <source>
        <strain evidence="2 3">GUT187T</strain>
    </source>
</reference>
<sequence length="331" mass="38091">MKLYEACGYQLTHTDPVQEGMDLVYMEKRKGEEMMKRSKNINMFLMDGDVTGKMKCTLSNWTGVVYKIPRLQLADLKNRSEMKQSGIYFLFGRDENRQKDLVYIGQATTRKNGDGILRRIQEHTRDDHSNYFSDVVILTTQNNSFGPTEISYLENRLTQLAKEAARFIVRNSNEPNLGNVTEEKQSELDEVVDNTLIIIGTLGYRLFVPVVRQEVLDDSSGNHQLFLKRKSKKSNLEIMARCQQTTEGFVVLKGSMIEQIDSPKIPTTIQKLRQQLQETFVIKDGILQENQLFNSPSYAAAFVLGMHTNGRTDWKNKQGQTLKELEERMEL</sequence>
<proteinExistence type="predicted"/>
<evidence type="ECO:0000313" key="2">
    <source>
        <dbReference type="EMBL" id="BBA93536.1"/>
    </source>
</evidence>
<evidence type="ECO:0000313" key="3">
    <source>
        <dbReference type="Proteomes" id="UP000269331"/>
    </source>
</evidence>
<name>A0A2Z5TQW2_9STRE</name>
<organism evidence="2 3">
    <name type="scientific">Streptococcus ruminantium</name>
    <dbReference type="NCBI Taxonomy" id="1917441"/>
    <lineage>
        <taxon>Bacteria</taxon>
        <taxon>Bacillati</taxon>
        <taxon>Bacillota</taxon>
        <taxon>Bacilli</taxon>
        <taxon>Lactobacillales</taxon>
        <taxon>Streptococcaceae</taxon>
        <taxon>Streptococcus</taxon>
    </lineage>
</organism>
<dbReference type="InterPro" id="IPR000305">
    <property type="entry name" value="GIY-YIG_endonuc"/>
</dbReference>
<gene>
    <name evidence="2" type="ORF">SR187_9675</name>
</gene>
<evidence type="ECO:0000259" key="1">
    <source>
        <dbReference type="PROSITE" id="PS50164"/>
    </source>
</evidence>
<dbReference type="Proteomes" id="UP000269331">
    <property type="component" value="Chromosome"/>
</dbReference>
<dbReference type="AlphaFoldDB" id="A0A2Z5TQW2"/>
<dbReference type="CDD" id="cd10447">
    <property type="entry name" value="GIY-YIG_unchar_2"/>
    <property type="match status" value="1"/>
</dbReference>
<dbReference type="PROSITE" id="PS50164">
    <property type="entry name" value="GIY_YIG"/>
    <property type="match status" value="1"/>
</dbReference>
<protein>
    <submittedName>
        <fullName evidence="2">DUF4357 domain-containing protein</fullName>
    </submittedName>
</protein>
<dbReference type="KEGG" id="srq:SR187_9675"/>